<evidence type="ECO:0000313" key="7">
    <source>
        <dbReference type="Proteomes" id="UP000269265"/>
    </source>
</evidence>
<dbReference type="Gene3D" id="3.20.20.70">
    <property type="entry name" value="Aldolase class I"/>
    <property type="match status" value="1"/>
</dbReference>
<organism evidence="6 7">
    <name type="scientific">Aquabacterium soli</name>
    <dbReference type="NCBI Taxonomy" id="2493092"/>
    <lineage>
        <taxon>Bacteria</taxon>
        <taxon>Pseudomonadati</taxon>
        <taxon>Pseudomonadota</taxon>
        <taxon>Betaproteobacteria</taxon>
        <taxon>Burkholderiales</taxon>
        <taxon>Aquabacterium</taxon>
    </lineage>
</organism>
<evidence type="ECO:0000256" key="1">
    <source>
        <dbReference type="ARBA" id="ARBA00009881"/>
    </source>
</evidence>
<evidence type="ECO:0000256" key="3">
    <source>
        <dbReference type="ARBA" id="ARBA00022643"/>
    </source>
</evidence>
<dbReference type="AlphaFoldDB" id="A0A426V879"/>
<dbReference type="SUPFAM" id="SSF51412">
    <property type="entry name" value="Inosine monophosphate dehydrogenase (IMPDH)"/>
    <property type="match status" value="1"/>
</dbReference>
<dbReference type="Pfam" id="PF03060">
    <property type="entry name" value="NMO"/>
    <property type="match status" value="1"/>
</dbReference>
<dbReference type="CDD" id="cd04730">
    <property type="entry name" value="NPD_like"/>
    <property type="match status" value="1"/>
</dbReference>
<dbReference type="OrthoDB" id="9778912at2"/>
<sequence>MLPPVLQNVPFPVIASPMFILSNPKLVIEQCKAGVVGSMPALNARPAALFEDWLAEITETLAAYNAANPDKPAAPFAINQIVHKSNDRLEHDLALCVKYKVPVIITSLGARTDVNEAVHSYGGVVLHDVINNKFAQKAVEKGADGLIAVAAGAGGHAGTTSPFALIQEIREWFTGPLALSGSIATGRAILAARAMGADFAYIGSAFIATEEARAADAYKQMIVDSNSADIVYSSKFTGVPGNYLRGSIVAAGLDPEALGNGDPSQMSFGSGESSAKAWKDIWGSGQGIGAIKKIVPTAELVARLKAEYAEARASL</sequence>
<dbReference type="FunFam" id="3.20.20.70:FF:000210">
    <property type="entry name" value="2-nitropropane dioxygenase"/>
    <property type="match status" value="1"/>
</dbReference>
<comment type="caution">
    <text evidence="6">The sequence shown here is derived from an EMBL/GenBank/DDBJ whole genome shotgun (WGS) entry which is preliminary data.</text>
</comment>
<evidence type="ECO:0000256" key="2">
    <source>
        <dbReference type="ARBA" id="ARBA00022630"/>
    </source>
</evidence>
<dbReference type="Proteomes" id="UP000269265">
    <property type="component" value="Unassembled WGS sequence"/>
</dbReference>
<keyword evidence="7" id="KW-1185">Reference proteome</keyword>
<dbReference type="EMBL" id="RSED01000014">
    <property type="protein sequence ID" value="RRS03126.1"/>
    <property type="molecule type" value="Genomic_DNA"/>
</dbReference>
<comment type="similarity">
    <text evidence="1">Belongs to the nitronate monooxygenase family. NMO class I subfamily.</text>
</comment>
<keyword evidence="3" id="KW-0288">FMN</keyword>
<dbReference type="GO" id="GO:0018580">
    <property type="term" value="F:nitronate monooxygenase activity"/>
    <property type="evidence" value="ECO:0007669"/>
    <property type="project" value="InterPro"/>
</dbReference>
<name>A0A426V879_9BURK</name>
<keyword evidence="4" id="KW-0560">Oxidoreductase</keyword>
<dbReference type="InterPro" id="IPR013785">
    <property type="entry name" value="Aldolase_TIM"/>
</dbReference>
<dbReference type="PANTHER" id="PTHR42747">
    <property type="entry name" value="NITRONATE MONOOXYGENASE-RELATED"/>
    <property type="match status" value="1"/>
</dbReference>
<evidence type="ECO:0000256" key="4">
    <source>
        <dbReference type="ARBA" id="ARBA00023002"/>
    </source>
</evidence>
<protein>
    <submittedName>
        <fullName evidence="6">Nitronate monooxygenase</fullName>
    </submittedName>
</protein>
<keyword evidence="2" id="KW-0285">Flavoprotein</keyword>
<keyword evidence="5 6" id="KW-0503">Monooxygenase</keyword>
<dbReference type="PANTHER" id="PTHR42747:SF4">
    <property type="entry name" value="BLR1330 PROTEIN"/>
    <property type="match status" value="1"/>
</dbReference>
<dbReference type="RefSeq" id="WP_125244420.1">
    <property type="nucleotide sequence ID" value="NZ_RSED01000014.1"/>
</dbReference>
<gene>
    <name evidence="6" type="ORF">EIP75_16680</name>
</gene>
<reference evidence="6 7" key="1">
    <citation type="submission" date="2018-12" db="EMBL/GenBank/DDBJ databases">
        <title>The whole draft genome of Aquabacterium sp. SJQ9.</title>
        <authorList>
            <person name="Sun L."/>
            <person name="Gao X."/>
            <person name="Chen W."/>
            <person name="Huang K."/>
        </authorList>
    </citation>
    <scope>NUCLEOTIDE SEQUENCE [LARGE SCALE GENOMIC DNA]</scope>
    <source>
        <strain evidence="6 7">SJQ9</strain>
    </source>
</reference>
<accession>A0A426V879</accession>
<evidence type="ECO:0000313" key="6">
    <source>
        <dbReference type="EMBL" id="RRS03126.1"/>
    </source>
</evidence>
<proteinExistence type="inferred from homology"/>
<dbReference type="InterPro" id="IPR004136">
    <property type="entry name" value="NMO"/>
</dbReference>
<evidence type="ECO:0000256" key="5">
    <source>
        <dbReference type="ARBA" id="ARBA00023033"/>
    </source>
</evidence>